<reference evidence="2" key="1">
    <citation type="submission" date="2017-06" db="EMBL/GenBank/DDBJ databases">
        <title>Genome analysis of Fimbriiglobus ruber SP5, the first member of the order Planctomycetales with confirmed chitinolytic capability.</title>
        <authorList>
            <person name="Ravin N.V."/>
            <person name="Rakitin A.L."/>
            <person name="Ivanova A.A."/>
            <person name="Beletsky A.V."/>
            <person name="Kulichevskaya I.S."/>
            <person name="Mardanov A.V."/>
            <person name="Dedysh S.N."/>
        </authorList>
    </citation>
    <scope>NUCLEOTIDE SEQUENCE [LARGE SCALE GENOMIC DNA]</scope>
    <source>
        <strain evidence="2">SP5</strain>
    </source>
</reference>
<name>A0A225D8K4_9BACT</name>
<dbReference type="RefSeq" id="WP_088259047.1">
    <property type="nucleotide sequence ID" value="NZ_NIDE01000017.1"/>
</dbReference>
<protein>
    <submittedName>
        <fullName evidence="1">Uncharacterized protein</fullName>
    </submittedName>
</protein>
<comment type="caution">
    <text evidence="1">The sequence shown here is derived from an EMBL/GenBank/DDBJ whole genome shotgun (WGS) entry which is preliminary data.</text>
</comment>
<organism evidence="1 2">
    <name type="scientific">Fimbriiglobus ruber</name>
    <dbReference type="NCBI Taxonomy" id="1908690"/>
    <lineage>
        <taxon>Bacteria</taxon>
        <taxon>Pseudomonadati</taxon>
        <taxon>Planctomycetota</taxon>
        <taxon>Planctomycetia</taxon>
        <taxon>Gemmatales</taxon>
        <taxon>Gemmataceae</taxon>
        <taxon>Fimbriiglobus</taxon>
    </lineage>
</organism>
<dbReference type="EMBL" id="NIDE01000017">
    <property type="protein sequence ID" value="OWK35964.1"/>
    <property type="molecule type" value="Genomic_DNA"/>
</dbReference>
<dbReference type="Proteomes" id="UP000214646">
    <property type="component" value="Unassembled WGS sequence"/>
</dbReference>
<evidence type="ECO:0000313" key="2">
    <source>
        <dbReference type="Proteomes" id="UP000214646"/>
    </source>
</evidence>
<accession>A0A225D8K4</accession>
<sequence>MAITVHLLAWMLSAAMQDGGIVCGGYTRVLVSYWILIGAVRLAVCGPALKHVIVASGWLPLTGLVI</sequence>
<gene>
    <name evidence="1" type="ORF">FRUB_08527</name>
</gene>
<keyword evidence="2" id="KW-1185">Reference proteome</keyword>
<evidence type="ECO:0000313" key="1">
    <source>
        <dbReference type="EMBL" id="OWK35964.1"/>
    </source>
</evidence>
<dbReference type="AlphaFoldDB" id="A0A225D8K4"/>
<proteinExistence type="predicted"/>